<gene>
    <name evidence="2" type="ORF">B0T24DRAFT_640517</name>
</gene>
<proteinExistence type="predicted"/>
<dbReference type="EMBL" id="JAULSN010000010">
    <property type="protein sequence ID" value="KAK3361971.1"/>
    <property type="molecule type" value="Genomic_DNA"/>
</dbReference>
<evidence type="ECO:0000313" key="3">
    <source>
        <dbReference type="Proteomes" id="UP001287356"/>
    </source>
</evidence>
<protein>
    <recommendedName>
        <fullName evidence="1">Heterokaryon incompatibility domain-containing protein</fullName>
    </recommendedName>
</protein>
<organism evidence="2 3">
    <name type="scientific">Lasiosphaeria ovina</name>
    <dbReference type="NCBI Taxonomy" id="92902"/>
    <lineage>
        <taxon>Eukaryota</taxon>
        <taxon>Fungi</taxon>
        <taxon>Dikarya</taxon>
        <taxon>Ascomycota</taxon>
        <taxon>Pezizomycotina</taxon>
        <taxon>Sordariomycetes</taxon>
        <taxon>Sordariomycetidae</taxon>
        <taxon>Sordariales</taxon>
        <taxon>Lasiosphaeriaceae</taxon>
        <taxon>Lasiosphaeria</taxon>
    </lineage>
</organism>
<reference evidence="2" key="2">
    <citation type="submission" date="2023-06" db="EMBL/GenBank/DDBJ databases">
        <authorList>
            <consortium name="Lawrence Berkeley National Laboratory"/>
            <person name="Haridas S."/>
            <person name="Hensen N."/>
            <person name="Bonometti L."/>
            <person name="Westerberg I."/>
            <person name="Brannstrom I.O."/>
            <person name="Guillou S."/>
            <person name="Cros-Aarteil S."/>
            <person name="Calhoun S."/>
            <person name="Kuo A."/>
            <person name="Mondo S."/>
            <person name="Pangilinan J."/>
            <person name="Riley R."/>
            <person name="Labutti K."/>
            <person name="Andreopoulos B."/>
            <person name="Lipzen A."/>
            <person name="Chen C."/>
            <person name="Yanf M."/>
            <person name="Daum C."/>
            <person name="Ng V."/>
            <person name="Clum A."/>
            <person name="Steindorff A."/>
            <person name="Ohm R."/>
            <person name="Martin F."/>
            <person name="Silar P."/>
            <person name="Natvig D."/>
            <person name="Lalanne C."/>
            <person name="Gautier V."/>
            <person name="Ament-Velasquez S.L."/>
            <person name="Kruys A."/>
            <person name="Hutchinson M.I."/>
            <person name="Powell A.J."/>
            <person name="Barry K."/>
            <person name="Miller A.N."/>
            <person name="Grigoriev I.V."/>
            <person name="Debuchy R."/>
            <person name="Gladieux P."/>
            <person name="Thoren M.H."/>
            <person name="Johannesson H."/>
        </authorList>
    </citation>
    <scope>NUCLEOTIDE SEQUENCE</scope>
    <source>
        <strain evidence="2">CBS 958.72</strain>
    </source>
</reference>
<dbReference type="Proteomes" id="UP001287356">
    <property type="component" value="Unassembled WGS sequence"/>
</dbReference>
<sequence length="428" mass="47803">MKLFVISPDCAPEDQLHINGTGWGLLEQETPSTLGTLSDFLCVSYTWGAGHFPSPFHPEFKVSDRTLCALLTAIVQHPTARKIWIDAFCVPPPSEPSLRASTLQSKGFIYSRASEVLVVLTSAAIPVLQQAIRSHPLSPSHLAILEAEDWVTRAWTYQEAVNACQLRITCDDSLPSTAIDMMSFFSFLGSSLGSLPPAQRKLYPRLNSLEDLFVDCAVAKYLERSALQVMTIMDGRTQTQPEDHFYAMIGAISMEPTIAVEEIGPCEAFMRLCERKGDYSFLFCKEDRDEGMGRRWRPVECELRPLIRWHSWGGGLRGMADGERVVLEGIVVLELGKLGERARTFIEEWLLAFERMNYGSWPNLETERAAYEALRVLGFSGNEEYLATECGLVFPQNPAPQSAQVKVIESKIVPVSQSHRLLTPGSPR</sequence>
<name>A0AAE0MYQ2_9PEZI</name>
<comment type="caution">
    <text evidence="2">The sequence shown here is derived from an EMBL/GenBank/DDBJ whole genome shotgun (WGS) entry which is preliminary data.</text>
</comment>
<evidence type="ECO:0000313" key="2">
    <source>
        <dbReference type="EMBL" id="KAK3361971.1"/>
    </source>
</evidence>
<dbReference type="InterPro" id="IPR052895">
    <property type="entry name" value="HetReg/Transcr_Mod"/>
</dbReference>
<evidence type="ECO:0000259" key="1">
    <source>
        <dbReference type="Pfam" id="PF06985"/>
    </source>
</evidence>
<accession>A0AAE0MYQ2</accession>
<dbReference type="AlphaFoldDB" id="A0AAE0MYQ2"/>
<dbReference type="InterPro" id="IPR010730">
    <property type="entry name" value="HET"/>
</dbReference>
<reference evidence="2" key="1">
    <citation type="journal article" date="2023" name="Mol. Phylogenet. Evol.">
        <title>Genome-scale phylogeny and comparative genomics of the fungal order Sordariales.</title>
        <authorList>
            <person name="Hensen N."/>
            <person name="Bonometti L."/>
            <person name="Westerberg I."/>
            <person name="Brannstrom I.O."/>
            <person name="Guillou S."/>
            <person name="Cros-Aarteil S."/>
            <person name="Calhoun S."/>
            <person name="Haridas S."/>
            <person name="Kuo A."/>
            <person name="Mondo S."/>
            <person name="Pangilinan J."/>
            <person name="Riley R."/>
            <person name="LaButti K."/>
            <person name="Andreopoulos B."/>
            <person name="Lipzen A."/>
            <person name="Chen C."/>
            <person name="Yan M."/>
            <person name="Daum C."/>
            <person name="Ng V."/>
            <person name="Clum A."/>
            <person name="Steindorff A."/>
            <person name="Ohm R.A."/>
            <person name="Martin F."/>
            <person name="Silar P."/>
            <person name="Natvig D.O."/>
            <person name="Lalanne C."/>
            <person name="Gautier V."/>
            <person name="Ament-Velasquez S.L."/>
            <person name="Kruys A."/>
            <person name="Hutchinson M.I."/>
            <person name="Powell A.J."/>
            <person name="Barry K."/>
            <person name="Miller A.N."/>
            <person name="Grigoriev I.V."/>
            <person name="Debuchy R."/>
            <person name="Gladieux P."/>
            <person name="Hiltunen Thoren M."/>
            <person name="Johannesson H."/>
        </authorList>
    </citation>
    <scope>NUCLEOTIDE SEQUENCE</scope>
    <source>
        <strain evidence="2">CBS 958.72</strain>
    </source>
</reference>
<dbReference type="PANTHER" id="PTHR24148">
    <property type="entry name" value="ANKYRIN REPEAT DOMAIN-CONTAINING PROTEIN 39 HOMOLOG-RELATED"/>
    <property type="match status" value="1"/>
</dbReference>
<dbReference type="Pfam" id="PF06985">
    <property type="entry name" value="HET"/>
    <property type="match status" value="1"/>
</dbReference>
<feature type="domain" description="Heterokaryon incompatibility" evidence="1">
    <location>
        <begin position="41"/>
        <end position="124"/>
    </location>
</feature>
<keyword evidence="3" id="KW-1185">Reference proteome</keyword>
<dbReference type="PANTHER" id="PTHR24148:SF73">
    <property type="entry name" value="HET DOMAIN PROTEIN (AFU_ORTHOLOGUE AFUA_8G01020)"/>
    <property type="match status" value="1"/>
</dbReference>